<name>A0ABY5PI73_9ACTN</name>
<evidence type="ECO:0000256" key="1">
    <source>
        <dbReference type="ARBA" id="ARBA00022741"/>
    </source>
</evidence>
<evidence type="ECO:0000256" key="3">
    <source>
        <dbReference type="ARBA" id="ARBA00022840"/>
    </source>
</evidence>
<keyword evidence="3" id="KW-0067">ATP-binding</keyword>
<gene>
    <name evidence="5" type="ORF">LRS13_02260</name>
</gene>
<keyword evidence="1" id="KW-0547">Nucleotide-binding</keyword>
<evidence type="ECO:0000313" key="6">
    <source>
        <dbReference type="Proteomes" id="UP001058860"/>
    </source>
</evidence>
<evidence type="ECO:0000259" key="4">
    <source>
        <dbReference type="Pfam" id="PF00288"/>
    </source>
</evidence>
<organism evidence="5 6">
    <name type="scientific">Svornostia abyssi</name>
    <dbReference type="NCBI Taxonomy" id="2898438"/>
    <lineage>
        <taxon>Bacteria</taxon>
        <taxon>Bacillati</taxon>
        <taxon>Actinomycetota</taxon>
        <taxon>Thermoleophilia</taxon>
        <taxon>Solirubrobacterales</taxon>
        <taxon>Baekduiaceae</taxon>
        <taxon>Svornostia</taxon>
    </lineage>
</organism>
<proteinExistence type="predicted"/>
<sequence>MAEVHATAHARAALVGNPSDGYHGATLATVLRDFSAEATARDAPKDDLPDIELVEATVRRFRRFAILRGHTDTDRPVAITVSSTIPERVGLAGSSAIVVAVLRALSGLFEVPIPRQELPSLALAVEVEELGIMAGLQDRVAQVYDTLVLMDFARGEQRPVGQGAYEPLDPALLPPLYVAWRPDAAEPSQIVHQDLRARFDRGELRVHIAMAELRELALAARAALLEGDLERFGGLIDRTANIRSGVLDLKPEHWRMVELARGCGATANYTGSGGAIVGTHTGPEMMAAIRSALEGDGCRVIEPVVTPPASG</sequence>
<dbReference type="Proteomes" id="UP001058860">
    <property type="component" value="Chromosome"/>
</dbReference>
<reference evidence="6" key="1">
    <citation type="submission" date="2021-11" db="EMBL/GenBank/DDBJ databases">
        <title>Cultivation dependent microbiological survey of springs from the worlds oldest radium mine currently devoted to the extraction of radon-saturated water.</title>
        <authorList>
            <person name="Kapinusova G."/>
            <person name="Smrhova T."/>
            <person name="Strejcek M."/>
            <person name="Suman J."/>
            <person name="Jani K."/>
            <person name="Pajer P."/>
            <person name="Uhlik O."/>
        </authorList>
    </citation>
    <scope>NUCLEOTIDE SEQUENCE [LARGE SCALE GENOMIC DNA]</scope>
    <source>
        <strain evidence="6">J379</strain>
    </source>
</reference>
<keyword evidence="2" id="KW-0808">Transferase</keyword>
<evidence type="ECO:0000256" key="2">
    <source>
        <dbReference type="ARBA" id="ARBA00022777"/>
    </source>
</evidence>
<dbReference type="Pfam" id="PF00288">
    <property type="entry name" value="GHMP_kinases_N"/>
    <property type="match status" value="1"/>
</dbReference>
<dbReference type="InterPro" id="IPR036554">
    <property type="entry name" value="GHMP_kinase_C_sf"/>
</dbReference>
<dbReference type="Gene3D" id="3.30.230.120">
    <property type="match status" value="1"/>
</dbReference>
<dbReference type="RefSeq" id="WP_353864862.1">
    <property type="nucleotide sequence ID" value="NZ_CP088295.1"/>
</dbReference>
<dbReference type="PRINTS" id="PR00959">
    <property type="entry name" value="MEVGALKINASE"/>
</dbReference>
<feature type="domain" description="GHMP kinase N-terminal" evidence="4">
    <location>
        <begin position="57"/>
        <end position="144"/>
    </location>
</feature>
<dbReference type="SUPFAM" id="SSF54211">
    <property type="entry name" value="Ribosomal protein S5 domain 2-like"/>
    <property type="match status" value="1"/>
</dbReference>
<evidence type="ECO:0000313" key="5">
    <source>
        <dbReference type="EMBL" id="UUY04374.1"/>
    </source>
</evidence>
<dbReference type="InterPro" id="IPR053034">
    <property type="entry name" value="Glucuronokinase-like"/>
</dbReference>
<dbReference type="PANTHER" id="PTHR38710">
    <property type="entry name" value="WITH PUTATIVE URIDYL PYROPHOSPHORYLASE-RELATED"/>
    <property type="match status" value="1"/>
</dbReference>
<keyword evidence="2" id="KW-0418">Kinase</keyword>
<dbReference type="InterPro" id="IPR020568">
    <property type="entry name" value="Ribosomal_Su5_D2-typ_SF"/>
</dbReference>
<dbReference type="InterPro" id="IPR006204">
    <property type="entry name" value="GHMP_kinase_N_dom"/>
</dbReference>
<dbReference type="SUPFAM" id="SSF55060">
    <property type="entry name" value="GHMP Kinase, C-terminal domain"/>
    <property type="match status" value="1"/>
</dbReference>
<keyword evidence="6" id="KW-1185">Reference proteome</keyword>
<dbReference type="EMBL" id="CP088295">
    <property type="protein sequence ID" value="UUY04374.1"/>
    <property type="molecule type" value="Genomic_DNA"/>
</dbReference>
<protein>
    <recommendedName>
        <fullName evidence="4">GHMP kinase N-terminal domain-containing protein</fullName>
    </recommendedName>
</protein>
<dbReference type="PANTHER" id="PTHR38710:SF1">
    <property type="entry name" value="WITH PUTATIVE URIDYL PYROPHOSPHORYLASE-RELATED"/>
    <property type="match status" value="1"/>
</dbReference>
<accession>A0ABY5PI73</accession>